<organism evidence="4 5">
    <name type="scientific">Butyrivibrio fibrisolvens</name>
    <dbReference type="NCBI Taxonomy" id="831"/>
    <lineage>
        <taxon>Bacteria</taxon>
        <taxon>Bacillati</taxon>
        <taxon>Bacillota</taxon>
        <taxon>Clostridia</taxon>
        <taxon>Lachnospirales</taxon>
        <taxon>Lachnospiraceae</taxon>
        <taxon>Butyrivibrio</taxon>
    </lineage>
</organism>
<dbReference type="GO" id="GO:0006508">
    <property type="term" value="P:proteolysis"/>
    <property type="evidence" value="ECO:0007669"/>
    <property type="project" value="UniProtKB-UniRule"/>
</dbReference>
<dbReference type="GO" id="GO:0046872">
    <property type="term" value="F:metal ion binding"/>
    <property type="evidence" value="ECO:0007669"/>
    <property type="project" value="UniProtKB-KW"/>
</dbReference>
<dbReference type="OrthoDB" id="9772308at2"/>
<dbReference type="AlphaFoldDB" id="A0A1H9QIK5"/>
<dbReference type="Gene3D" id="1.10.1370.30">
    <property type="match status" value="1"/>
</dbReference>
<comment type="catalytic activity">
    <reaction evidence="1">
        <text>Release of a C-terminal amino acid with broad specificity, except for -Pro.</text>
        <dbReference type="EC" id="3.4.17.19"/>
    </reaction>
</comment>
<comment type="similarity">
    <text evidence="1">Belongs to the peptidase M32 family.</text>
</comment>
<evidence type="ECO:0000313" key="5">
    <source>
        <dbReference type="Proteomes" id="UP000182584"/>
    </source>
</evidence>
<dbReference type="InterPro" id="IPR001333">
    <property type="entry name" value="Peptidase_M32_Taq"/>
</dbReference>
<feature type="binding site" evidence="2">
    <location>
        <position position="267"/>
    </location>
    <ligand>
        <name>Zn(2+)</name>
        <dbReference type="ChEBI" id="CHEBI:29105"/>
        <note>catalytic</note>
    </ligand>
</feature>
<protein>
    <recommendedName>
        <fullName evidence="1">Metal-dependent carboxypeptidase</fullName>
        <ecNumber evidence="1">3.4.17.19</ecNumber>
    </recommendedName>
</protein>
<dbReference type="RefSeq" id="WP_074755374.1">
    <property type="nucleotide sequence ID" value="NZ_FOGJ01000008.1"/>
</dbReference>
<dbReference type="PIRSF" id="PIRSF006615">
    <property type="entry name" value="Zn_crbxpep_Taq"/>
    <property type="match status" value="1"/>
</dbReference>
<evidence type="ECO:0000256" key="2">
    <source>
        <dbReference type="PIRSR" id="PIRSR006615-1"/>
    </source>
</evidence>
<evidence type="ECO:0000256" key="3">
    <source>
        <dbReference type="PIRSR" id="PIRSR006615-2"/>
    </source>
</evidence>
<feature type="active site" description="Proton donor/acceptor" evidence="3">
    <location>
        <position position="264"/>
    </location>
</feature>
<name>A0A1H9QIK5_BUTFI</name>
<dbReference type="eggNOG" id="COG2317">
    <property type="taxonomic scope" value="Bacteria"/>
</dbReference>
<accession>A0A1H9QIK5</accession>
<keyword evidence="1" id="KW-0645">Protease</keyword>
<dbReference type="PRINTS" id="PR00998">
    <property type="entry name" value="CRBOXYPTASET"/>
</dbReference>
<keyword evidence="1 4" id="KW-0121">Carboxypeptidase</keyword>
<comment type="function">
    <text evidence="1">Broad specificity carboxypetidase that releases amino acids sequentially from the C-terminus, including neutral, aromatic, polar and basic residues.</text>
</comment>
<gene>
    <name evidence="4" type="ORF">SAMN04487884_1082</name>
</gene>
<dbReference type="PANTHER" id="PTHR34217:SF1">
    <property type="entry name" value="CARBOXYPEPTIDASE 1"/>
    <property type="match status" value="1"/>
</dbReference>
<dbReference type="PROSITE" id="PS52034">
    <property type="entry name" value="PEPTIDASE_M32"/>
    <property type="match status" value="1"/>
</dbReference>
<dbReference type="Proteomes" id="UP000182584">
    <property type="component" value="Unassembled WGS sequence"/>
</dbReference>
<dbReference type="Pfam" id="PF02074">
    <property type="entry name" value="Peptidase_M32"/>
    <property type="match status" value="1"/>
</dbReference>
<feature type="binding site" evidence="2">
    <location>
        <position position="293"/>
    </location>
    <ligand>
        <name>Zn(2+)</name>
        <dbReference type="ChEBI" id="CHEBI:29105"/>
        <note>catalytic</note>
    </ligand>
</feature>
<dbReference type="CDD" id="cd06460">
    <property type="entry name" value="M32_Taq"/>
    <property type="match status" value="1"/>
</dbReference>
<dbReference type="GO" id="GO:0004181">
    <property type="term" value="F:metallocarboxypeptidase activity"/>
    <property type="evidence" value="ECO:0007669"/>
    <property type="project" value="UniProtKB-UniRule"/>
</dbReference>
<evidence type="ECO:0000256" key="1">
    <source>
        <dbReference type="PIRNR" id="PIRNR006615"/>
    </source>
</evidence>
<dbReference type="PANTHER" id="PTHR34217">
    <property type="entry name" value="METAL-DEPENDENT CARBOXYPEPTIDASE"/>
    <property type="match status" value="1"/>
</dbReference>
<comment type="cofactor">
    <cofactor evidence="2">
        <name>Zn(2+)</name>
        <dbReference type="ChEBI" id="CHEBI:29105"/>
    </cofactor>
    <text evidence="2">Binds 1 zinc ion per subunit.</text>
</comment>
<dbReference type="SUPFAM" id="SSF55486">
    <property type="entry name" value="Metalloproteases ('zincins'), catalytic domain"/>
    <property type="match status" value="1"/>
</dbReference>
<reference evidence="4 5" key="1">
    <citation type="submission" date="2016-10" db="EMBL/GenBank/DDBJ databases">
        <authorList>
            <person name="de Groot N.N."/>
        </authorList>
    </citation>
    <scope>NUCLEOTIDE SEQUENCE [LARGE SCALE GENOMIC DNA]</scope>
    <source>
        <strain evidence="4 5">AR40</strain>
    </source>
</reference>
<proteinExistence type="inferred from homology"/>
<keyword evidence="1" id="KW-0378">Hydrolase</keyword>
<evidence type="ECO:0000313" key="4">
    <source>
        <dbReference type="EMBL" id="SER60247.1"/>
    </source>
</evidence>
<sequence length="498" mass="58122">MTTNEMIDKYKEWVFKCSAYNMALALIGFDKQTIAPSAGEEYRDERTAFLSGELFSIETDPEMMEIMKTLKDDDSIDPDIKKAAQLYYDNMLKTVCIPKDEFVSWQKLTNESFNNWRRAKEADDYSIFEPYLKKVIEGSKKLYEYRGKDMPIYDQMLDDYEPGMNRDKYDAFFDALKARLVPLIKKVADKGGIDDSFLYKKCDIDAQKKFMEHLLDYLAYDKSWGYQNETEHPFTDWVCENDCRTTTKYLEDNMVSAIFSTIHECGHAWYEHNIDPKYDGMILSNGVSSGMHESQSRLCENYLGRSKAFWEANYDKLTECFPDLLGGVSLDDFIKAVNVSTPSLVRTEADELTYPMHILIRYEIEKGLFDGTISTEGLDKTWADKYEEYLGIRPEHARDGILQDVHWSDASFGYFPTYALGSAFAAQFMDSMRRDIDVDAYLKDGRYAEIEGWLREHIHRYGCRYNADEIMLKATGKPFDVNYYLDYLEDKYTKLYNL</sequence>
<keyword evidence="1" id="KW-0482">Metalloprotease</keyword>
<dbReference type="EC" id="3.4.17.19" evidence="1"/>
<keyword evidence="2" id="KW-0862">Zinc</keyword>
<dbReference type="EMBL" id="FOGJ01000008">
    <property type="protein sequence ID" value="SER60247.1"/>
    <property type="molecule type" value="Genomic_DNA"/>
</dbReference>
<feature type="binding site" evidence="2">
    <location>
        <position position="263"/>
    </location>
    <ligand>
        <name>Zn(2+)</name>
        <dbReference type="ChEBI" id="CHEBI:29105"/>
        <note>catalytic</note>
    </ligand>
</feature>
<keyword evidence="1 2" id="KW-0479">Metal-binding</keyword>